<accession>A0A540NQI2</accession>
<dbReference type="SUPFAM" id="SSF101690">
    <property type="entry name" value="PAZ domain"/>
    <property type="match status" value="1"/>
</dbReference>
<proteinExistence type="predicted"/>
<dbReference type="Proteomes" id="UP000315295">
    <property type="component" value="Unassembled WGS sequence"/>
</dbReference>
<dbReference type="PANTHER" id="PTHR22891">
    <property type="entry name" value="EUKARYOTIC TRANSLATION INITIATION FACTOR 2C"/>
    <property type="match status" value="1"/>
</dbReference>
<name>A0A540NQI2_MALBA</name>
<organism evidence="2 3">
    <name type="scientific">Malus baccata</name>
    <name type="common">Siberian crab apple</name>
    <name type="synonym">Pyrus baccata</name>
    <dbReference type="NCBI Taxonomy" id="106549"/>
    <lineage>
        <taxon>Eukaryota</taxon>
        <taxon>Viridiplantae</taxon>
        <taxon>Streptophyta</taxon>
        <taxon>Embryophyta</taxon>
        <taxon>Tracheophyta</taxon>
        <taxon>Spermatophyta</taxon>
        <taxon>Magnoliopsida</taxon>
        <taxon>eudicotyledons</taxon>
        <taxon>Gunneridae</taxon>
        <taxon>Pentapetalae</taxon>
        <taxon>rosids</taxon>
        <taxon>fabids</taxon>
        <taxon>Rosales</taxon>
        <taxon>Rosaceae</taxon>
        <taxon>Amygdaloideae</taxon>
        <taxon>Maleae</taxon>
        <taxon>Malus</taxon>
    </lineage>
</organism>
<dbReference type="SUPFAM" id="SSF53098">
    <property type="entry name" value="Ribonuclease H-like"/>
    <property type="match status" value="1"/>
</dbReference>
<dbReference type="InterPro" id="IPR036085">
    <property type="entry name" value="PAZ_dom_sf"/>
</dbReference>
<protein>
    <recommendedName>
        <fullName evidence="1">Piwi domain-containing protein</fullName>
    </recommendedName>
</protein>
<gene>
    <name evidence="2" type="ORF">C1H46_001105</name>
</gene>
<evidence type="ECO:0000259" key="1">
    <source>
        <dbReference type="PROSITE" id="PS50822"/>
    </source>
</evidence>
<sequence>MWQCLPFNLEVLPNLFICPWSFVQIVSGQRYSRKLSERQVTALLRAKCQRPSDRERVYIRWLHTIIMMVMDLSRKEFGMRKREKMTLVNARVLPPPSLKYHDSGREKFANPSMGQWNMTNKHFNVEPLVPFQSAHHGQMERVLRDIHRTSIKRLEEIGQKGRHLQLLIVILPDVSGTYGVVKRICETELGIVSQCCMPRQAAKLNKQYLENLTLKI</sequence>
<dbReference type="Gene3D" id="3.40.50.2300">
    <property type="match status" value="2"/>
</dbReference>
<keyword evidence="3" id="KW-1185">Reference proteome</keyword>
<evidence type="ECO:0000313" key="2">
    <source>
        <dbReference type="EMBL" id="TQE13298.1"/>
    </source>
</evidence>
<reference evidence="2 3" key="1">
    <citation type="journal article" date="2019" name="G3 (Bethesda)">
        <title>Sequencing of a Wild Apple (Malus baccata) Genome Unravels the Differences Between Cultivated and Wild Apple Species Regarding Disease Resistance and Cold Tolerance.</title>
        <authorList>
            <person name="Chen X."/>
        </authorList>
    </citation>
    <scope>NUCLEOTIDE SEQUENCE [LARGE SCALE GENOMIC DNA]</scope>
    <source>
        <strain evidence="3">cv. Shandingzi</strain>
        <tissue evidence="2">Leaves</tissue>
    </source>
</reference>
<dbReference type="PROSITE" id="PS50822">
    <property type="entry name" value="PIWI"/>
    <property type="match status" value="1"/>
</dbReference>
<evidence type="ECO:0000313" key="3">
    <source>
        <dbReference type="Proteomes" id="UP000315295"/>
    </source>
</evidence>
<dbReference type="EMBL" id="VIEB01000012">
    <property type="protein sequence ID" value="TQE13298.1"/>
    <property type="molecule type" value="Genomic_DNA"/>
</dbReference>
<dbReference type="GO" id="GO:0003676">
    <property type="term" value="F:nucleic acid binding"/>
    <property type="evidence" value="ECO:0007669"/>
    <property type="project" value="InterPro"/>
</dbReference>
<feature type="domain" description="Piwi" evidence="1">
    <location>
        <begin position="166"/>
        <end position="216"/>
    </location>
</feature>
<comment type="caution">
    <text evidence="2">The sequence shown here is derived from an EMBL/GenBank/DDBJ whole genome shotgun (WGS) entry which is preliminary data.</text>
</comment>
<dbReference type="InterPro" id="IPR003165">
    <property type="entry name" value="Piwi"/>
</dbReference>
<dbReference type="AlphaFoldDB" id="A0A540NQI2"/>
<dbReference type="STRING" id="106549.A0A540NQI2"/>
<dbReference type="InterPro" id="IPR012337">
    <property type="entry name" value="RNaseH-like_sf"/>
</dbReference>